<dbReference type="RefSeq" id="WP_390296745.1">
    <property type="nucleotide sequence ID" value="NZ_JBHULI010000001.1"/>
</dbReference>
<gene>
    <name evidence="2" type="ORF">ACFSVN_00085</name>
</gene>
<protein>
    <submittedName>
        <fullName evidence="2">Methyltransferase domain-containing protein</fullName>
    </submittedName>
</protein>
<sequence>MSSFLSKRTPSLVEHMDRDDCNPVLLKNTYKQFPVINRLLSQWHRVYKNEILPFVKQHRTYSLLDIGFGGGDIPIKLAQWAKRDGIQLNITAIDTDRRAYEFATSKYPEGLVTWKHVSTKVLSQKKQKFDFVISNHLLHHLQDGEILTLLKEAKSLSTGKIIFSDIERSKTGYALFNVFSRVFFRHSFITKDGLISIRRSFTREELTNIVPADWKVKRMFPFRLLLIHEKS</sequence>
<comment type="caution">
    <text evidence="2">The sequence shown here is derived from an EMBL/GenBank/DDBJ whole genome shotgun (WGS) entry which is preliminary data.</text>
</comment>
<keyword evidence="3" id="KW-1185">Reference proteome</keyword>
<dbReference type="Gene3D" id="3.40.50.150">
    <property type="entry name" value="Vaccinia Virus protein VP39"/>
    <property type="match status" value="1"/>
</dbReference>
<dbReference type="EMBL" id="JBHULI010000001">
    <property type="protein sequence ID" value="MFD2530839.1"/>
    <property type="molecule type" value="Genomic_DNA"/>
</dbReference>
<dbReference type="Proteomes" id="UP001597460">
    <property type="component" value="Unassembled WGS sequence"/>
</dbReference>
<dbReference type="InterPro" id="IPR041698">
    <property type="entry name" value="Methyltransf_25"/>
</dbReference>
<dbReference type="CDD" id="cd02440">
    <property type="entry name" value="AdoMet_MTases"/>
    <property type="match status" value="1"/>
</dbReference>
<keyword evidence="2" id="KW-0808">Transferase</keyword>
<evidence type="ECO:0000313" key="2">
    <source>
        <dbReference type="EMBL" id="MFD2530839.1"/>
    </source>
</evidence>
<feature type="domain" description="Methyltransferase" evidence="1">
    <location>
        <begin position="64"/>
        <end position="155"/>
    </location>
</feature>
<organism evidence="2 3">
    <name type="scientific">Gracilimonas halophila</name>
    <dbReference type="NCBI Taxonomy" id="1834464"/>
    <lineage>
        <taxon>Bacteria</taxon>
        <taxon>Pseudomonadati</taxon>
        <taxon>Balneolota</taxon>
        <taxon>Balneolia</taxon>
        <taxon>Balneolales</taxon>
        <taxon>Balneolaceae</taxon>
        <taxon>Gracilimonas</taxon>
    </lineage>
</organism>
<name>A0ABW5JH16_9BACT</name>
<proteinExistence type="predicted"/>
<dbReference type="NCBIfam" id="NF004851">
    <property type="entry name" value="PRK06202.1"/>
    <property type="match status" value="1"/>
</dbReference>
<evidence type="ECO:0000259" key="1">
    <source>
        <dbReference type="Pfam" id="PF13649"/>
    </source>
</evidence>
<dbReference type="GO" id="GO:0008168">
    <property type="term" value="F:methyltransferase activity"/>
    <property type="evidence" value="ECO:0007669"/>
    <property type="project" value="UniProtKB-KW"/>
</dbReference>
<dbReference type="Pfam" id="PF13649">
    <property type="entry name" value="Methyltransf_25"/>
    <property type="match status" value="1"/>
</dbReference>
<dbReference type="SUPFAM" id="SSF53335">
    <property type="entry name" value="S-adenosyl-L-methionine-dependent methyltransferases"/>
    <property type="match status" value="1"/>
</dbReference>
<keyword evidence="2" id="KW-0489">Methyltransferase</keyword>
<accession>A0ABW5JH16</accession>
<dbReference type="GO" id="GO:0032259">
    <property type="term" value="P:methylation"/>
    <property type="evidence" value="ECO:0007669"/>
    <property type="project" value="UniProtKB-KW"/>
</dbReference>
<reference evidence="3" key="1">
    <citation type="journal article" date="2019" name="Int. J. Syst. Evol. Microbiol.">
        <title>The Global Catalogue of Microorganisms (GCM) 10K type strain sequencing project: providing services to taxonomists for standard genome sequencing and annotation.</title>
        <authorList>
            <consortium name="The Broad Institute Genomics Platform"/>
            <consortium name="The Broad Institute Genome Sequencing Center for Infectious Disease"/>
            <person name="Wu L."/>
            <person name="Ma J."/>
        </authorList>
    </citation>
    <scope>NUCLEOTIDE SEQUENCE [LARGE SCALE GENOMIC DNA]</scope>
    <source>
        <strain evidence="3">KCTC 52042</strain>
    </source>
</reference>
<evidence type="ECO:0000313" key="3">
    <source>
        <dbReference type="Proteomes" id="UP001597460"/>
    </source>
</evidence>
<dbReference type="InterPro" id="IPR029063">
    <property type="entry name" value="SAM-dependent_MTases_sf"/>
</dbReference>